<comment type="similarity">
    <text evidence="2 8">Belongs to the cytochrome P450 family.</text>
</comment>
<keyword evidence="6 8" id="KW-0408">Iron</keyword>
<gene>
    <name evidence="10" type="ORF">VKT23_015674</name>
</gene>
<protein>
    <recommendedName>
        <fullName evidence="12">Cytochrome P450 monooxygenase CYP63</fullName>
    </recommendedName>
</protein>
<sequence>MMMVKPGNYRARLLLDLCQVVVLPVLVLLVLTRIYETHLWWPLPTYILFIALWAVAKGLIEDILQSQERYRLGAKAIPCVVGKWPGNIDVLLRMMRAFKTSYLMDVYLELFEEYQCTTLNLRILWRDSIITMDQEHMKFVLATGFHHFWRGNYQKERMERFLGQGIFNRDDETWCTHRANTRPFFARERISDFHTFETYTSRTLDIISNLGATSQAFDAQDLFSRFTLDAASEALFGENLDTLSASLPIAGQARMGPKGSATEDGWGSFANAFEMAQQVATQRARLGPWLWPMLEFWQDKNVKNVEVIHEWLDPLVQGAIYSKKKMMESGITSPIGEKTFLQHLADSTDDPVMIRDQLLSLLLASRDTTACLLTYVIYFMAMYPDMAQRLRTEVLEHCGRGLPTYDQIRNLKYMRAVLNETLRLYPPVPLNVRESRTASALPHSDSTFSMDGTSLYMPKSTPVMFLPFLTQRNKTLWGSDADVFDPERWIDPTRISRFVSNPAMFTPFSAGPRICVGQNYAYNEASYFLVRLLQEYDTFTLAPEAQPEGSLPPSEWKTRKGRQAVEQIWPAAALTLFVKGGLWVRFGKASSTSC</sequence>
<dbReference type="PRINTS" id="PR00463">
    <property type="entry name" value="EP450I"/>
</dbReference>
<evidence type="ECO:0000256" key="8">
    <source>
        <dbReference type="RuleBase" id="RU000461"/>
    </source>
</evidence>
<evidence type="ECO:0008006" key="12">
    <source>
        <dbReference type="Google" id="ProtNLM"/>
    </source>
</evidence>
<evidence type="ECO:0000313" key="11">
    <source>
        <dbReference type="Proteomes" id="UP001498398"/>
    </source>
</evidence>
<dbReference type="InterPro" id="IPR017972">
    <property type="entry name" value="Cyt_P450_CS"/>
</dbReference>
<evidence type="ECO:0000256" key="5">
    <source>
        <dbReference type="ARBA" id="ARBA00023002"/>
    </source>
</evidence>
<keyword evidence="7 8" id="KW-0503">Monooxygenase</keyword>
<dbReference type="Gene3D" id="1.10.630.10">
    <property type="entry name" value="Cytochrome P450"/>
    <property type="match status" value="1"/>
</dbReference>
<dbReference type="InterPro" id="IPR047146">
    <property type="entry name" value="Cyt_P450_E_CYP52_fungi"/>
</dbReference>
<reference evidence="10 11" key="1">
    <citation type="submission" date="2024-01" db="EMBL/GenBank/DDBJ databases">
        <title>A draft genome for the cacao thread blight pathogen Marasmiellus scandens.</title>
        <authorList>
            <person name="Baruah I.K."/>
            <person name="Leung J."/>
            <person name="Bukari Y."/>
            <person name="Amoako-Attah I."/>
            <person name="Meinhardt L.W."/>
            <person name="Bailey B.A."/>
            <person name="Cohen S.P."/>
        </authorList>
    </citation>
    <scope>NUCLEOTIDE SEQUENCE [LARGE SCALE GENOMIC DNA]</scope>
    <source>
        <strain evidence="10 11">GH-19</strain>
    </source>
</reference>
<keyword evidence="3 8" id="KW-0349">Heme</keyword>
<evidence type="ECO:0000256" key="6">
    <source>
        <dbReference type="ARBA" id="ARBA00023004"/>
    </source>
</evidence>
<dbReference type="PANTHER" id="PTHR24287">
    <property type="entry name" value="P450, PUTATIVE (EUROFUNG)-RELATED"/>
    <property type="match status" value="1"/>
</dbReference>
<name>A0ABR1IWY6_9AGAR</name>
<feature type="transmembrane region" description="Helical" evidence="9">
    <location>
        <begin position="12"/>
        <end position="35"/>
    </location>
</feature>
<dbReference type="PROSITE" id="PS00086">
    <property type="entry name" value="CYTOCHROME_P450"/>
    <property type="match status" value="1"/>
</dbReference>
<evidence type="ECO:0000313" key="10">
    <source>
        <dbReference type="EMBL" id="KAK7443501.1"/>
    </source>
</evidence>
<keyword evidence="11" id="KW-1185">Reference proteome</keyword>
<comment type="caution">
    <text evidence="10">The sequence shown here is derived from an EMBL/GenBank/DDBJ whole genome shotgun (WGS) entry which is preliminary data.</text>
</comment>
<dbReference type="Pfam" id="PF00067">
    <property type="entry name" value="p450"/>
    <property type="match status" value="1"/>
</dbReference>
<dbReference type="PANTHER" id="PTHR24287:SF1">
    <property type="entry name" value="P450, PUTATIVE (EUROFUNG)-RELATED"/>
    <property type="match status" value="1"/>
</dbReference>
<dbReference type="EMBL" id="JBANRG010000054">
    <property type="protein sequence ID" value="KAK7443501.1"/>
    <property type="molecule type" value="Genomic_DNA"/>
</dbReference>
<comment type="cofactor">
    <cofactor evidence="1">
        <name>heme</name>
        <dbReference type="ChEBI" id="CHEBI:30413"/>
    </cofactor>
</comment>
<accession>A0ABR1IWY6</accession>
<organism evidence="10 11">
    <name type="scientific">Marasmiellus scandens</name>
    <dbReference type="NCBI Taxonomy" id="2682957"/>
    <lineage>
        <taxon>Eukaryota</taxon>
        <taxon>Fungi</taxon>
        <taxon>Dikarya</taxon>
        <taxon>Basidiomycota</taxon>
        <taxon>Agaricomycotina</taxon>
        <taxon>Agaricomycetes</taxon>
        <taxon>Agaricomycetidae</taxon>
        <taxon>Agaricales</taxon>
        <taxon>Marasmiineae</taxon>
        <taxon>Omphalotaceae</taxon>
        <taxon>Marasmiellus</taxon>
    </lineage>
</organism>
<evidence type="ECO:0000256" key="3">
    <source>
        <dbReference type="ARBA" id="ARBA00022617"/>
    </source>
</evidence>
<keyword evidence="4 8" id="KW-0479">Metal-binding</keyword>
<feature type="transmembrane region" description="Helical" evidence="9">
    <location>
        <begin position="41"/>
        <end position="60"/>
    </location>
</feature>
<keyword evidence="5 8" id="KW-0560">Oxidoreductase</keyword>
<evidence type="ECO:0000256" key="9">
    <source>
        <dbReference type="SAM" id="Phobius"/>
    </source>
</evidence>
<keyword evidence="9" id="KW-1133">Transmembrane helix</keyword>
<evidence type="ECO:0000256" key="4">
    <source>
        <dbReference type="ARBA" id="ARBA00022723"/>
    </source>
</evidence>
<evidence type="ECO:0000256" key="7">
    <source>
        <dbReference type="ARBA" id="ARBA00023033"/>
    </source>
</evidence>
<dbReference type="InterPro" id="IPR036396">
    <property type="entry name" value="Cyt_P450_sf"/>
</dbReference>
<dbReference type="SUPFAM" id="SSF48264">
    <property type="entry name" value="Cytochrome P450"/>
    <property type="match status" value="1"/>
</dbReference>
<proteinExistence type="inferred from homology"/>
<dbReference type="PRINTS" id="PR00385">
    <property type="entry name" value="P450"/>
</dbReference>
<keyword evidence="9" id="KW-0472">Membrane</keyword>
<dbReference type="InterPro" id="IPR002401">
    <property type="entry name" value="Cyt_P450_E_grp-I"/>
</dbReference>
<dbReference type="Proteomes" id="UP001498398">
    <property type="component" value="Unassembled WGS sequence"/>
</dbReference>
<keyword evidence="9" id="KW-0812">Transmembrane</keyword>
<evidence type="ECO:0000256" key="2">
    <source>
        <dbReference type="ARBA" id="ARBA00010617"/>
    </source>
</evidence>
<dbReference type="InterPro" id="IPR001128">
    <property type="entry name" value="Cyt_P450"/>
</dbReference>
<evidence type="ECO:0000256" key="1">
    <source>
        <dbReference type="ARBA" id="ARBA00001971"/>
    </source>
</evidence>